<dbReference type="RefSeq" id="WP_322618707.1">
    <property type="nucleotide sequence ID" value="NZ_WBSL01000004.1"/>
</dbReference>
<keyword evidence="3" id="KW-1185">Reference proteome</keyword>
<feature type="transmembrane region" description="Helical" evidence="1">
    <location>
        <begin position="57"/>
        <end position="75"/>
    </location>
</feature>
<proteinExistence type="predicted"/>
<keyword evidence="1" id="KW-1133">Transmembrane helix</keyword>
<evidence type="ECO:0000313" key="3">
    <source>
        <dbReference type="Proteomes" id="UP000484842"/>
    </source>
</evidence>
<dbReference type="Proteomes" id="UP000484842">
    <property type="component" value="Unassembled WGS sequence"/>
</dbReference>
<dbReference type="EMBL" id="WBSL01000004">
    <property type="protein sequence ID" value="MPY67037.1"/>
    <property type="molecule type" value="Genomic_DNA"/>
</dbReference>
<reference evidence="2 3" key="1">
    <citation type="submission" date="2019-10" db="EMBL/GenBank/DDBJ databases">
        <title>Deinococcus sp. isolated from soil.</title>
        <authorList>
            <person name="Li Y."/>
            <person name="Wang J."/>
        </authorList>
    </citation>
    <scope>NUCLEOTIDE SEQUENCE [LARGE SCALE GENOMIC DNA]</scope>
    <source>
        <strain evidence="2 3">SDU3-2</strain>
    </source>
</reference>
<feature type="transmembrane region" description="Helical" evidence="1">
    <location>
        <begin position="32"/>
        <end position="51"/>
    </location>
</feature>
<organism evidence="2 3">
    <name type="scientific">Deinococcus terrestris</name>
    <dbReference type="NCBI Taxonomy" id="2651870"/>
    <lineage>
        <taxon>Bacteria</taxon>
        <taxon>Thermotogati</taxon>
        <taxon>Deinococcota</taxon>
        <taxon>Deinococci</taxon>
        <taxon>Deinococcales</taxon>
        <taxon>Deinococcaceae</taxon>
        <taxon>Deinococcus</taxon>
    </lineage>
</organism>
<sequence length="77" mass="8473">MKPDVWRWVLGALGLAIGFTVYPLLGRLREPWPDLLAGAAFMALGAAAWRYAQGDRFIQGVAAVLALYGLARILFLR</sequence>
<gene>
    <name evidence="2" type="ORF">F8S09_10100</name>
</gene>
<keyword evidence="1" id="KW-0812">Transmembrane</keyword>
<comment type="caution">
    <text evidence="2">The sequence shown here is derived from an EMBL/GenBank/DDBJ whole genome shotgun (WGS) entry which is preliminary data.</text>
</comment>
<accession>A0A7X1NWD0</accession>
<evidence type="ECO:0000256" key="1">
    <source>
        <dbReference type="SAM" id="Phobius"/>
    </source>
</evidence>
<evidence type="ECO:0000313" key="2">
    <source>
        <dbReference type="EMBL" id="MPY67037.1"/>
    </source>
</evidence>
<name>A0A7X1NWD0_9DEIO</name>
<dbReference type="AlphaFoldDB" id="A0A7X1NWD0"/>
<feature type="transmembrane region" description="Helical" evidence="1">
    <location>
        <begin position="6"/>
        <end position="25"/>
    </location>
</feature>
<protein>
    <submittedName>
        <fullName evidence="2">Uncharacterized protein</fullName>
    </submittedName>
</protein>
<keyword evidence="1" id="KW-0472">Membrane</keyword>